<name>A0A9N9FBR2_9GLOM</name>
<protein>
    <submittedName>
        <fullName evidence="1">219_t:CDS:1</fullName>
    </submittedName>
</protein>
<gene>
    <name evidence="1" type="ORF">ALEPTO_LOCUS4598</name>
</gene>
<comment type="caution">
    <text evidence="1">The sequence shown here is derived from an EMBL/GenBank/DDBJ whole genome shotgun (WGS) entry which is preliminary data.</text>
</comment>
<evidence type="ECO:0000313" key="2">
    <source>
        <dbReference type="Proteomes" id="UP000789508"/>
    </source>
</evidence>
<dbReference type="AlphaFoldDB" id="A0A9N9FBR2"/>
<accession>A0A9N9FBR2</accession>
<dbReference type="InterPro" id="IPR027310">
    <property type="entry name" value="Profilin_CS"/>
</dbReference>
<dbReference type="EMBL" id="CAJVPS010001086">
    <property type="protein sequence ID" value="CAG8523677.1"/>
    <property type="molecule type" value="Genomic_DNA"/>
</dbReference>
<dbReference type="Proteomes" id="UP000789508">
    <property type="component" value="Unassembled WGS sequence"/>
</dbReference>
<dbReference type="GO" id="GO:0003779">
    <property type="term" value="F:actin binding"/>
    <property type="evidence" value="ECO:0007669"/>
    <property type="project" value="InterPro"/>
</dbReference>
<feature type="non-terminal residue" evidence="1">
    <location>
        <position position="1"/>
    </location>
</feature>
<evidence type="ECO:0000313" key="1">
    <source>
        <dbReference type="EMBL" id="CAG8523677.1"/>
    </source>
</evidence>
<organism evidence="1 2">
    <name type="scientific">Ambispora leptoticha</name>
    <dbReference type="NCBI Taxonomy" id="144679"/>
    <lineage>
        <taxon>Eukaryota</taxon>
        <taxon>Fungi</taxon>
        <taxon>Fungi incertae sedis</taxon>
        <taxon>Mucoromycota</taxon>
        <taxon>Glomeromycotina</taxon>
        <taxon>Glomeromycetes</taxon>
        <taxon>Archaeosporales</taxon>
        <taxon>Ambisporaceae</taxon>
        <taxon>Ambispora</taxon>
    </lineage>
</organism>
<reference evidence="1" key="1">
    <citation type="submission" date="2021-06" db="EMBL/GenBank/DDBJ databases">
        <authorList>
            <person name="Kallberg Y."/>
            <person name="Tangrot J."/>
            <person name="Rosling A."/>
        </authorList>
    </citation>
    <scope>NUCLEOTIDE SEQUENCE</scope>
    <source>
        <strain evidence="1">FL130A</strain>
    </source>
</reference>
<keyword evidence="2" id="KW-1185">Reference proteome</keyword>
<dbReference type="PROSITE" id="PS00414">
    <property type="entry name" value="PROFILIN"/>
    <property type="match status" value="1"/>
</dbReference>
<dbReference type="OrthoDB" id="2443600at2759"/>
<sequence length="84" mass="10206">MSWDSYFDETPPKEYRFLGFYKYRQEKDDFTFSFQKEANRLRKSLDLLVKNEQYERLPVVLRKGKTHTTTVGILRVTHLMVLRV</sequence>
<proteinExistence type="predicted"/>